<gene>
    <name evidence="2" type="ORF">BXT89_07065</name>
</gene>
<comment type="caution">
    <text evidence="2">The sequence shown here is derived from an EMBL/GenBank/DDBJ whole genome shotgun (WGS) entry which is preliminary data.</text>
</comment>
<proteinExistence type="predicted"/>
<dbReference type="RefSeq" id="WP_083726099.1">
    <property type="nucleotide sequence ID" value="NZ_FOUD01000002.1"/>
</dbReference>
<feature type="transmembrane region" description="Helical" evidence="1">
    <location>
        <begin position="82"/>
        <end position="101"/>
    </location>
</feature>
<keyword evidence="3" id="KW-1185">Reference proteome</keyword>
<keyword evidence="1" id="KW-1133">Transmembrane helix</keyword>
<dbReference type="STRING" id="254161.SAMN05216256_102197"/>
<evidence type="ECO:0000256" key="1">
    <source>
        <dbReference type="SAM" id="Phobius"/>
    </source>
</evidence>
<keyword evidence="1" id="KW-0472">Membrane</keyword>
<dbReference type="InterPro" id="IPR021306">
    <property type="entry name" value="DUF2878"/>
</dbReference>
<evidence type="ECO:0000313" key="3">
    <source>
        <dbReference type="Proteomes" id="UP000242847"/>
    </source>
</evidence>
<sequence length="181" mass="19786">MPDRRLIANAVLFQLGWLACVLGGNSYWLAVPLVALLVHFFWTSSWAAEGKLVASVMLAGAALDSFLLQLGVLEFREQDTLIPLWLAVLWALLGTTLNHCLGWTAKPIWRAVILGAIGGPLSYLAGARLADVGLPLGTTSTLVLLGCIWALVMPVLHGFAHLYREQYRMQQLARKHRGDAS</sequence>
<dbReference type="Proteomes" id="UP000242847">
    <property type="component" value="Unassembled WGS sequence"/>
</dbReference>
<keyword evidence="1" id="KW-0812">Transmembrane</keyword>
<reference evidence="2 3" key="1">
    <citation type="submission" date="2017-01" db="EMBL/GenBank/DDBJ databases">
        <title>Draft genome sequence of Pseudomonas pachastrellae type strain CCUG 46540T from a deep sea.</title>
        <authorList>
            <person name="Gomila M."/>
            <person name="Mulet M."/>
            <person name="Lalucat J."/>
            <person name="Garcia-Valdes E."/>
        </authorList>
    </citation>
    <scope>NUCLEOTIDE SEQUENCE [LARGE SCALE GENOMIC DNA]</scope>
    <source>
        <strain evidence="2 3">CCUG 46540</strain>
    </source>
</reference>
<evidence type="ECO:0008006" key="4">
    <source>
        <dbReference type="Google" id="ProtNLM"/>
    </source>
</evidence>
<feature type="transmembrane region" description="Helical" evidence="1">
    <location>
        <begin position="142"/>
        <end position="163"/>
    </location>
</feature>
<organism evidence="2 3">
    <name type="scientific">Halopseudomonas pachastrellae</name>
    <dbReference type="NCBI Taxonomy" id="254161"/>
    <lineage>
        <taxon>Bacteria</taxon>
        <taxon>Pseudomonadati</taxon>
        <taxon>Pseudomonadota</taxon>
        <taxon>Gammaproteobacteria</taxon>
        <taxon>Pseudomonadales</taxon>
        <taxon>Pseudomonadaceae</taxon>
        <taxon>Halopseudomonas</taxon>
    </lineage>
</organism>
<dbReference type="Pfam" id="PF11086">
    <property type="entry name" value="DUF2878"/>
    <property type="match status" value="1"/>
</dbReference>
<evidence type="ECO:0000313" key="2">
    <source>
        <dbReference type="EMBL" id="ONM44518.1"/>
    </source>
</evidence>
<feature type="transmembrane region" description="Helical" evidence="1">
    <location>
        <begin position="15"/>
        <end position="40"/>
    </location>
</feature>
<name>A0A1S8DGE2_9GAMM</name>
<protein>
    <recommendedName>
        <fullName evidence="4">DUF2878 domain-containing protein</fullName>
    </recommendedName>
</protein>
<dbReference type="OrthoDB" id="21939at2"/>
<feature type="transmembrane region" description="Helical" evidence="1">
    <location>
        <begin position="108"/>
        <end position="130"/>
    </location>
</feature>
<dbReference type="EMBL" id="MUBC01000012">
    <property type="protein sequence ID" value="ONM44518.1"/>
    <property type="molecule type" value="Genomic_DNA"/>
</dbReference>
<accession>A0A1S8DGE2</accession>
<dbReference type="PROSITE" id="PS51257">
    <property type="entry name" value="PROKAR_LIPOPROTEIN"/>
    <property type="match status" value="1"/>
</dbReference>
<feature type="transmembrane region" description="Helical" evidence="1">
    <location>
        <begin position="52"/>
        <end position="70"/>
    </location>
</feature>
<dbReference type="AlphaFoldDB" id="A0A1S8DGE2"/>